<dbReference type="InterPro" id="IPR020806">
    <property type="entry name" value="PKS_PP-bd"/>
</dbReference>
<dbReference type="Gene3D" id="3.40.50.720">
    <property type="entry name" value="NAD(P)-binding Rossmann-like Domain"/>
    <property type="match status" value="1"/>
</dbReference>
<organism evidence="15 16">
    <name type="scientific">Polytolypa hystricis (strain UAMH7299)</name>
    <dbReference type="NCBI Taxonomy" id="1447883"/>
    <lineage>
        <taxon>Eukaryota</taxon>
        <taxon>Fungi</taxon>
        <taxon>Dikarya</taxon>
        <taxon>Ascomycota</taxon>
        <taxon>Pezizomycotina</taxon>
        <taxon>Eurotiomycetes</taxon>
        <taxon>Eurotiomycetidae</taxon>
        <taxon>Onygenales</taxon>
        <taxon>Onygenales incertae sedis</taxon>
        <taxon>Polytolypa</taxon>
    </lineage>
</organism>
<reference evidence="15 16" key="1">
    <citation type="submission" date="2017-10" db="EMBL/GenBank/DDBJ databases">
        <title>Comparative genomics in systemic dimorphic fungi from Ajellomycetaceae.</title>
        <authorList>
            <person name="Munoz J.F."/>
            <person name="Mcewen J.G."/>
            <person name="Clay O.K."/>
            <person name="Cuomo C.A."/>
        </authorList>
    </citation>
    <scope>NUCLEOTIDE SEQUENCE [LARGE SCALE GENOMIC DNA]</scope>
    <source>
        <strain evidence="15 16">UAMH7299</strain>
    </source>
</reference>
<dbReference type="InterPro" id="IPR020807">
    <property type="entry name" value="PKS_DH"/>
</dbReference>
<dbReference type="SUPFAM" id="SSF52151">
    <property type="entry name" value="FabD/lysophospholipase-like"/>
    <property type="match status" value="1"/>
</dbReference>
<dbReference type="InterPro" id="IPR009081">
    <property type="entry name" value="PP-bd_ACP"/>
</dbReference>
<dbReference type="Pfam" id="PF21089">
    <property type="entry name" value="PKS_DH_N"/>
    <property type="match status" value="1"/>
</dbReference>
<dbReference type="GO" id="GO:0006633">
    <property type="term" value="P:fatty acid biosynthetic process"/>
    <property type="evidence" value="ECO:0007669"/>
    <property type="project" value="InterPro"/>
</dbReference>
<dbReference type="InterPro" id="IPR013968">
    <property type="entry name" value="PKS_KR"/>
</dbReference>
<keyword evidence="16" id="KW-1185">Reference proteome</keyword>
<dbReference type="STRING" id="1447883.A0A2B7Z015"/>
<dbReference type="SUPFAM" id="SSF53901">
    <property type="entry name" value="Thiolase-like"/>
    <property type="match status" value="1"/>
</dbReference>
<dbReference type="Pfam" id="PF02801">
    <property type="entry name" value="Ketoacyl-synt_C"/>
    <property type="match status" value="1"/>
</dbReference>
<dbReference type="Pfam" id="PF14765">
    <property type="entry name" value="PS-DH"/>
    <property type="match status" value="1"/>
</dbReference>
<keyword evidence="6" id="KW-0560">Oxidoreductase</keyword>
<dbReference type="PROSITE" id="PS00012">
    <property type="entry name" value="PHOSPHOPANTETHEINE"/>
    <property type="match status" value="1"/>
</dbReference>
<feature type="region of interest" description="C-terminal hotdog fold" evidence="11">
    <location>
        <begin position="1118"/>
        <end position="1269"/>
    </location>
</feature>
<dbReference type="InterPro" id="IPR001227">
    <property type="entry name" value="Ac_transferase_dom_sf"/>
</dbReference>
<dbReference type="SUPFAM" id="SSF53335">
    <property type="entry name" value="S-adenosyl-L-methionine-dependent methyltransferases"/>
    <property type="match status" value="1"/>
</dbReference>
<dbReference type="SMART" id="SM00826">
    <property type="entry name" value="PKS_DH"/>
    <property type="match status" value="1"/>
</dbReference>
<dbReference type="GO" id="GO:0004312">
    <property type="term" value="F:fatty acid synthase activity"/>
    <property type="evidence" value="ECO:0007669"/>
    <property type="project" value="TreeGrafter"/>
</dbReference>
<feature type="domain" description="Carrier" evidence="12">
    <location>
        <begin position="2329"/>
        <end position="2406"/>
    </location>
</feature>
<dbReference type="Gene3D" id="3.90.180.10">
    <property type="entry name" value="Medium-chain alcohol dehydrogenases, catalytic domain"/>
    <property type="match status" value="1"/>
</dbReference>
<evidence type="ECO:0000256" key="10">
    <source>
        <dbReference type="ARBA" id="ARBA00033379"/>
    </source>
</evidence>
<evidence type="ECO:0000256" key="3">
    <source>
        <dbReference type="ARBA" id="ARBA00022553"/>
    </source>
</evidence>
<dbReference type="GO" id="GO:0044550">
    <property type="term" value="P:secondary metabolite biosynthetic process"/>
    <property type="evidence" value="ECO:0007669"/>
    <property type="project" value="TreeGrafter"/>
</dbReference>
<dbReference type="Pfam" id="PF08240">
    <property type="entry name" value="ADH_N"/>
    <property type="match status" value="1"/>
</dbReference>
<comment type="caution">
    <text evidence="15">The sequence shown here is derived from an EMBL/GenBank/DDBJ whole genome shotgun (WGS) entry which is preliminary data.</text>
</comment>
<dbReference type="InterPro" id="IPR020843">
    <property type="entry name" value="ER"/>
</dbReference>
<keyword evidence="3" id="KW-0597">Phosphoprotein</keyword>
<feature type="active site" description="Proton donor; for dehydratase activity" evidence="11">
    <location>
        <position position="1183"/>
    </location>
</feature>
<dbReference type="InterPro" id="IPR014030">
    <property type="entry name" value="Ketoacyl_synth_N"/>
</dbReference>
<dbReference type="InterPro" id="IPR016039">
    <property type="entry name" value="Thiolase-like"/>
</dbReference>
<dbReference type="Pfam" id="PF00698">
    <property type="entry name" value="Acyl_transf_1"/>
    <property type="match status" value="1"/>
</dbReference>
<evidence type="ECO:0000256" key="7">
    <source>
        <dbReference type="ARBA" id="ARBA00023268"/>
    </source>
</evidence>
<evidence type="ECO:0000256" key="4">
    <source>
        <dbReference type="ARBA" id="ARBA00022679"/>
    </source>
</evidence>
<accession>A0A2B7Z015</accession>
<dbReference type="SUPFAM" id="SSF47336">
    <property type="entry name" value="ACP-like"/>
    <property type="match status" value="1"/>
</dbReference>
<dbReference type="GO" id="GO:0016491">
    <property type="term" value="F:oxidoreductase activity"/>
    <property type="evidence" value="ECO:0007669"/>
    <property type="project" value="UniProtKB-KW"/>
</dbReference>
<evidence type="ECO:0000256" key="5">
    <source>
        <dbReference type="ARBA" id="ARBA00022857"/>
    </source>
</evidence>
<evidence type="ECO:0000313" key="16">
    <source>
        <dbReference type="Proteomes" id="UP000224634"/>
    </source>
</evidence>
<dbReference type="PANTHER" id="PTHR43775">
    <property type="entry name" value="FATTY ACID SYNTHASE"/>
    <property type="match status" value="1"/>
</dbReference>
<gene>
    <name evidence="15" type="ORF">AJ80_01317</name>
</gene>
<dbReference type="InterPro" id="IPR049551">
    <property type="entry name" value="PKS_DH_C"/>
</dbReference>
<dbReference type="Gene3D" id="3.40.50.150">
    <property type="entry name" value="Vaccinia Virus protein VP39"/>
    <property type="match status" value="1"/>
</dbReference>
<dbReference type="InterPro" id="IPR016035">
    <property type="entry name" value="Acyl_Trfase/lysoPLipase"/>
</dbReference>
<dbReference type="Gene3D" id="3.40.47.10">
    <property type="match status" value="1"/>
</dbReference>
<evidence type="ECO:0000256" key="2">
    <source>
        <dbReference type="ARBA" id="ARBA00022450"/>
    </source>
</evidence>
<dbReference type="InterPro" id="IPR018201">
    <property type="entry name" value="Ketoacyl_synth_AS"/>
</dbReference>
<dbReference type="SMART" id="SM00825">
    <property type="entry name" value="PKS_KS"/>
    <property type="match status" value="1"/>
</dbReference>
<dbReference type="InterPro" id="IPR042104">
    <property type="entry name" value="PKS_dehydratase_sf"/>
</dbReference>
<evidence type="ECO:0000259" key="14">
    <source>
        <dbReference type="PROSITE" id="PS52019"/>
    </source>
</evidence>
<dbReference type="GO" id="GO:0004315">
    <property type="term" value="F:3-oxoacyl-[acyl-carrier-protein] synthase activity"/>
    <property type="evidence" value="ECO:0007669"/>
    <property type="project" value="InterPro"/>
</dbReference>
<dbReference type="CDD" id="cd00833">
    <property type="entry name" value="PKS"/>
    <property type="match status" value="1"/>
</dbReference>
<dbReference type="Pfam" id="PF16197">
    <property type="entry name" value="KAsynt_C_assoc"/>
    <property type="match status" value="1"/>
</dbReference>
<dbReference type="Gene3D" id="3.40.366.10">
    <property type="entry name" value="Malonyl-Coenzyme A Acyl Carrier Protein, domain 2"/>
    <property type="match status" value="1"/>
</dbReference>
<dbReference type="InterPro" id="IPR057326">
    <property type="entry name" value="KR_dom"/>
</dbReference>
<dbReference type="InterPro" id="IPR049552">
    <property type="entry name" value="PKS_DH_N"/>
</dbReference>
<dbReference type="InterPro" id="IPR014031">
    <property type="entry name" value="Ketoacyl_synth_C"/>
</dbReference>
<dbReference type="InterPro" id="IPR016036">
    <property type="entry name" value="Malonyl_transacylase_ACP-bd"/>
</dbReference>
<keyword evidence="5" id="KW-0521">NADP</keyword>
<dbReference type="InterPro" id="IPR050091">
    <property type="entry name" value="PKS_NRPS_Biosynth_Enz"/>
</dbReference>
<dbReference type="PROSITE" id="PS52019">
    <property type="entry name" value="PKS_MFAS_DH"/>
    <property type="match status" value="1"/>
</dbReference>
<feature type="domain" description="PKS/mFAS DH" evidence="14">
    <location>
        <begin position="955"/>
        <end position="1269"/>
    </location>
</feature>
<dbReference type="InterPro" id="IPR029063">
    <property type="entry name" value="SAM-dependent_MTases_sf"/>
</dbReference>
<keyword evidence="4" id="KW-0808">Transferase</keyword>
<dbReference type="InterPro" id="IPR013154">
    <property type="entry name" value="ADH-like_N"/>
</dbReference>
<dbReference type="SUPFAM" id="SSF50129">
    <property type="entry name" value="GroES-like"/>
    <property type="match status" value="1"/>
</dbReference>
<evidence type="ECO:0000313" key="15">
    <source>
        <dbReference type="EMBL" id="PGH26935.1"/>
    </source>
</evidence>
<name>A0A2B7Z015_POLH7</name>
<dbReference type="InterPro" id="IPR032821">
    <property type="entry name" value="PKS_assoc"/>
</dbReference>
<dbReference type="OrthoDB" id="329835at2759"/>
<dbReference type="InterPro" id="IPR011032">
    <property type="entry name" value="GroES-like_sf"/>
</dbReference>
<dbReference type="EMBL" id="PDNA01000011">
    <property type="protein sequence ID" value="PGH26935.1"/>
    <property type="molecule type" value="Genomic_DNA"/>
</dbReference>
<evidence type="ECO:0000256" key="6">
    <source>
        <dbReference type="ARBA" id="ARBA00023002"/>
    </source>
</evidence>
<evidence type="ECO:0000256" key="1">
    <source>
        <dbReference type="ARBA" id="ARBA00018393"/>
    </source>
</evidence>
<dbReference type="Pfam" id="PF23297">
    <property type="entry name" value="ACP_SdgA_C"/>
    <property type="match status" value="1"/>
</dbReference>
<dbReference type="InterPro" id="IPR020841">
    <property type="entry name" value="PKS_Beta-ketoAc_synthase_dom"/>
</dbReference>
<dbReference type="InterPro" id="IPR014043">
    <property type="entry name" value="Acyl_transferase_dom"/>
</dbReference>
<evidence type="ECO:0000259" key="13">
    <source>
        <dbReference type="PROSITE" id="PS52004"/>
    </source>
</evidence>
<dbReference type="GO" id="GO:0031177">
    <property type="term" value="F:phosphopantetheine binding"/>
    <property type="evidence" value="ECO:0007669"/>
    <property type="project" value="InterPro"/>
</dbReference>
<dbReference type="PANTHER" id="PTHR43775:SF29">
    <property type="entry name" value="ASPERFURANONE POLYKETIDE SYNTHASE AFOG-RELATED"/>
    <property type="match status" value="1"/>
</dbReference>
<dbReference type="SUPFAM" id="SSF51735">
    <property type="entry name" value="NAD(P)-binding Rossmann-fold domains"/>
    <property type="match status" value="2"/>
</dbReference>
<dbReference type="CDD" id="cd05195">
    <property type="entry name" value="enoyl_red"/>
    <property type="match status" value="1"/>
</dbReference>
<dbReference type="PROSITE" id="PS50075">
    <property type="entry name" value="CARRIER"/>
    <property type="match status" value="1"/>
</dbReference>
<dbReference type="PROSITE" id="PS52004">
    <property type="entry name" value="KS3_2"/>
    <property type="match status" value="1"/>
</dbReference>
<dbReference type="InterPro" id="IPR036736">
    <property type="entry name" value="ACP-like_sf"/>
</dbReference>
<evidence type="ECO:0000256" key="11">
    <source>
        <dbReference type="PROSITE-ProRule" id="PRU01363"/>
    </source>
</evidence>
<dbReference type="Gene3D" id="1.10.1200.10">
    <property type="entry name" value="ACP-like"/>
    <property type="match status" value="1"/>
</dbReference>
<evidence type="ECO:0000259" key="12">
    <source>
        <dbReference type="PROSITE" id="PS50075"/>
    </source>
</evidence>
<dbReference type="InterPro" id="IPR036291">
    <property type="entry name" value="NAD(P)-bd_dom_sf"/>
</dbReference>
<dbReference type="SMART" id="SM00829">
    <property type="entry name" value="PKS_ER"/>
    <property type="match status" value="1"/>
</dbReference>
<evidence type="ECO:0000256" key="9">
    <source>
        <dbReference type="ARBA" id="ARBA00031359"/>
    </source>
</evidence>
<feature type="active site" description="Proton acceptor; for dehydratase activity" evidence="11">
    <location>
        <position position="987"/>
    </location>
</feature>
<evidence type="ECO:0000256" key="8">
    <source>
        <dbReference type="ARBA" id="ARBA00023315"/>
    </source>
</evidence>
<dbReference type="InterPro" id="IPR049900">
    <property type="entry name" value="PKS_mFAS_DH"/>
</dbReference>
<feature type="region of interest" description="N-terminal hotdog fold" evidence="11">
    <location>
        <begin position="955"/>
        <end position="1090"/>
    </location>
</feature>
<dbReference type="SUPFAM" id="SSF55048">
    <property type="entry name" value="Probable ACP-binding domain of malonyl-CoA ACP transacylase"/>
    <property type="match status" value="1"/>
</dbReference>
<dbReference type="PROSITE" id="PS00606">
    <property type="entry name" value="KS3_1"/>
    <property type="match status" value="1"/>
</dbReference>
<proteinExistence type="predicted"/>
<protein>
    <recommendedName>
        <fullName evidence="1">Non-reducing polyketide synthase nscA</fullName>
    </recommendedName>
    <alternativeName>
        <fullName evidence="9">Conidial yellow pigment biosynthesis polyketide synthase nscA</fullName>
    </alternativeName>
    <alternativeName>
        <fullName evidence="10">Neosartoricin B biosynthesis protein A</fullName>
    </alternativeName>
</protein>
<keyword evidence="8" id="KW-0012">Acyltransferase</keyword>
<dbReference type="InterPro" id="IPR006162">
    <property type="entry name" value="Ppantetheine_attach_site"/>
</dbReference>
<keyword evidence="7" id="KW-0511">Multifunctional enzyme</keyword>
<feature type="domain" description="Ketosynthase family 3 (KS3)" evidence="13">
    <location>
        <begin position="12"/>
        <end position="437"/>
    </location>
</feature>
<dbReference type="Pfam" id="PF08659">
    <property type="entry name" value="KR"/>
    <property type="match status" value="1"/>
</dbReference>
<dbReference type="SMART" id="SM00823">
    <property type="entry name" value="PKS_PP"/>
    <property type="match status" value="1"/>
</dbReference>
<dbReference type="Gene3D" id="3.10.129.110">
    <property type="entry name" value="Polyketide synthase dehydratase"/>
    <property type="match status" value="1"/>
</dbReference>
<dbReference type="Pfam" id="PF00109">
    <property type="entry name" value="ketoacyl-synt"/>
    <property type="match status" value="1"/>
</dbReference>
<dbReference type="SMART" id="SM00822">
    <property type="entry name" value="PKS_KR"/>
    <property type="match status" value="1"/>
</dbReference>
<sequence length="2414" mass="264193">MGDIRQPGNLRSSDIAVVGLACRFPGSASNASKFWELLYNKQSAYSEVPSSRYNVDAFHHPASNKINTLSARGGHFLDQDIAAFDAPFFNITANEAKAMDPNARMLLEVTYEALENAGIPIESLTGSDTSCYVGCFTRDYHEIAIRDAETSPMYAGTGTGFSLLSNRVSWFYDFRGPSMTLDTACSSSLVALHLACQDLRIGESKVAVVSGANLILSPDLAMWLANLNMTSKDGLSRSFAEGTSGYGRGEGIATVILKPLADAVRDGDSIRAVIRGTGVNQDGHTVGITLPNSDAQAALIRSTYRSAGLDCSDTTYFEAHGTGTAAGDPLELGAVAQTISGGREQGNELLVGSVKSNIGHLEGAAGLAGVIKCILMLENDMILPNIHFDKPNSRIPFDKWKIRVPTSVSRWPSNALRRVSVNSFGYGGANAHAILDSTDQFLRECGIGQNHKSATCAVENKNYGDETIPTRKRLFIFSAHDATSLERMMPQLSSHLEVLETTRELVEESKESCYLDSLAHTLSNRRSQLVWKTYVVASAATELKATLSTSGLKAVRASNKPRIAFIFTGQGAQWAKMGLGLIQYPIFKASIVAADSYLKETLGSEWSVMEELEREETNSNIHLAKISQPICTILQVALVELLRSWGVHPGGAVGHSSGEIAAAYASGAISRENAWAIAYWRGKVCSELHLEAPHLKASMMAAGLSSDEAQAYINTVTSGMIVVACINSPSSVTISGDEKGIDELQEKLKVDSVFCRKLKIENAYHSHHMELVAEKYLQKIKEIRPDAPSSKYSPKMVSSVTGRVISHADMEPEYWVRNLVSPVLFSAAVESLLQDTSRRRRRAPTSVSAFDFLLEIGPHSALKGPLRQILQHLEKQNVEYQSLLLRGEDAVKTALEAVGMLYIHGAPVAISEANNIQRIPQPLTNLPSYPWNRSLTYWSESRLSKNYRFRKHGRHDLLGAPTSDSTELEPRWRHFLRVSENPWIRDHVVQSSILYPGSGAITMVLEAAQQIADQSRGVESFKLKDVHIAKAIVVPDDSSGIEVFLNFRRQKTEADSPWNGWWEFTICTGLDYPKIEENGYGLVKVQYKADLDENWTTSKSLVSEAFKNGYRMAKEVCTRPIDPKTFYQATQAAGLTYGPSFQGLTEISSGNDRCRCIISVPDTKRTMPEQIESPHLIHPTTLDVVFHSLFAAIDGGDLKTAVPISFSSITVSADLPTGAGSQFLGFCHTTRDGPRELLADIYMSDIKCEEPIVQVKGMRCREVPGSANTDSQKRALKAPLGTLLWKPDIELLSPTSSVKALEQYAPNVGTLNDVRNLTNDSGYPTGLIGSICTILDLATYKNPGLSILQIGRSELITDVLDVLGKEPGAAPRFANYMQMDYNLEIIEKTDFKDWGPRKKYHFVDSTVRAEDQIFQDESFDFIFIITDSIADETKANFLRNARKMLRNDGRVVIGQHGNSAFGNSWEEHLVKSGFKPLELAKRLEMHHEFHRVTVATVSNPDMNKISDNHETIYILLPSSHSDRTCSVATEITNVISGKGYVAESALWPPDLEKLKGKQLISLLEMEESMFAEISAADFDTLKTLVLQTSQMLWVSQGDDPVMSAAMGYLRSLQNENLNLNLRYLCVENRLDRSLGDLARIITKVARAPGFEREFSEINGELCINRWIPDLKLGNITMESGTLGKFEQISLGESCTGLKPVIRNPEQPEDSYFVADTSLPEEIFEDEVDVEVLAIGLNSSSAKTQAMQYPSLAAQEISGVIRKVGKGCSRLSTGDRVYAVATGPCRSILRTKGHFCQRIPADATFEETACWPLTFGAAYQSLVKVARLRPGQSILIQSGAGAIGQALIQFAARCGATIFATVSTEEQRRAVESYDIPKDRILWESEVDLCRALALLSGGRGFDVIVHTHWANTEIFNQMWSNIAKFGVFIDIQPRDASNKGALDISPFQSGASFSRLDMDIIVERDPSLMSEILQGLSMLLQGSLNNTINALNVLDASMIGKAYSLAQDEETIGKVVVSFGQKDQILIAPSATNPLLLDRNASYVLAGGLGGLGRSLARLLADNGARHLVFISRSGLFSPNARSLTDELRALGVEVRIFACDISDETAMERVVSHISAEMPPVRGVIQSAAVLKDSIYENMTHEQWVGVIRPKIQGSWLLHKLLPRDMQFFVMLSSISGVLGNRSQANYATGNAYQDALAAYRRKNGLPAVSVDLGLMLGIGLIAERGGATNLRKWDAAGINETEFHALMKAAMVGSYGKSAIPAQLVTGLPTGGIIQQYDLETPFYFDNPRFSLLKRMDLDSKGGEVDDGTTASESLSSLFSQCSSLHEVSRLISTALCEKIAKGLQTTPENIDTSKPLHSYGVDSLMAVELRSWIIANIKAEISLFDMLSGISIAGLAVKMASSSKLVPAGLE</sequence>
<dbReference type="SMART" id="SM00827">
    <property type="entry name" value="PKS_AT"/>
    <property type="match status" value="1"/>
</dbReference>
<keyword evidence="2" id="KW-0596">Phosphopantetheine</keyword>
<dbReference type="Proteomes" id="UP000224634">
    <property type="component" value="Unassembled WGS sequence"/>
</dbReference>